<dbReference type="AlphaFoldDB" id="A0A3G1KRT1"/>
<dbReference type="EMBL" id="CP017634">
    <property type="protein sequence ID" value="ATW25192.1"/>
    <property type="molecule type" value="Genomic_DNA"/>
</dbReference>
<keyword evidence="2" id="KW-1185">Reference proteome</keyword>
<accession>A0A3G1KRT1</accession>
<gene>
    <name evidence="1" type="ORF">DCMF_10790</name>
</gene>
<evidence type="ECO:0000313" key="1">
    <source>
        <dbReference type="EMBL" id="ATW25192.1"/>
    </source>
</evidence>
<dbReference type="RefSeq" id="WP_148134445.1">
    <property type="nucleotide sequence ID" value="NZ_CP017634.1"/>
</dbReference>
<name>A0A3G1KRT1_FORW1</name>
<protein>
    <submittedName>
        <fullName evidence="1">Uncharacterized protein</fullName>
    </submittedName>
</protein>
<proteinExistence type="predicted"/>
<sequence length="193" mass="21892">MLPCNWYGMCPFGPSPNPFMRALEDEVVDDEQALRQDPPPILSNPTPSRVLFMRKELSGYPNYGNPSGNADILYTNTQGTWTFNLPAVLALVLNNARRVELVIRGALDDHYNVPESRYSMSVLFNGVRQNVPARLPFVHGRPSGQRFDNWNELVLTVTSGTARMNNRVTIRNTSNTGDGDWIAFDWIELRFFL</sequence>
<dbReference type="OrthoDB" id="2080819at2"/>
<organism evidence="1 2">
    <name type="scientific">Formimonas warabiya</name>
    <dbReference type="NCBI Taxonomy" id="1761012"/>
    <lineage>
        <taxon>Bacteria</taxon>
        <taxon>Bacillati</taxon>
        <taxon>Bacillota</taxon>
        <taxon>Clostridia</taxon>
        <taxon>Eubacteriales</taxon>
        <taxon>Peptococcaceae</taxon>
        <taxon>Candidatus Formimonas</taxon>
    </lineage>
</organism>
<reference evidence="1 2" key="1">
    <citation type="submission" date="2016-10" db="EMBL/GenBank/DDBJ databases">
        <title>Complete Genome Sequence of Peptococcaceae strain DCMF.</title>
        <authorList>
            <person name="Edwards R.J."/>
            <person name="Holland S.I."/>
            <person name="Deshpande N.P."/>
            <person name="Wong Y.K."/>
            <person name="Ertan H."/>
            <person name="Manefield M."/>
            <person name="Russell T.L."/>
            <person name="Lee M.J."/>
        </authorList>
    </citation>
    <scope>NUCLEOTIDE SEQUENCE [LARGE SCALE GENOMIC DNA]</scope>
    <source>
        <strain evidence="1 2">DCMF</strain>
    </source>
</reference>
<dbReference type="Proteomes" id="UP000323521">
    <property type="component" value="Chromosome"/>
</dbReference>
<dbReference type="KEGG" id="fwa:DCMF_10790"/>
<evidence type="ECO:0000313" key="2">
    <source>
        <dbReference type="Proteomes" id="UP000323521"/>
    </source>
</evidence>